<dbReference type="InParanoid" id="H0ZY60"/>
<dbReference type="GO" id="GO:0005254">
    <property type="term" value="F:chloride channel activity"/>
    <property type="evidence" value="ECO:0007669"/>
    <property type="project" value="UniProtKB-KW"/>
</dbReference>
<dbReference type="PROSITE" id="PS00236">
    <property type="entry name" value="NEUROTR_ION_CHANNEL"/>
    <property type="match status" value="1"/>
</dbReference>
<dbReference type="Gene3D" id="1.20.58.390">
    <property type="entry name" value="Neurotransmitter-gated ion-channel transmembrane domain"/>
    <property type="match status" value="1"/>
</dbReference>
<feature type="transmembrane region" description="Helical" evidence="13">
    <location>
        <begin position="112"/>
        <end position="133"/>
    </location>
</feature>
<evidence type="ECO:0000256" key="11">
    <source>
        <dbReference type="ARBA" id="ARBA00023303"/>
    </source>
</evidence>
<keyword evidence="5 13" id="KW-1133">Transmembrane helix</keyword>
<evidence type="ECO:0000256" key="9">
    <source>
        <dbReference type="ARBA" id="ARBA00023173"/>
    </source>
</evidence>
<dbReference type="HOGENOM" id="CLU_010920_6_0_1"/>
<dbReference type="GO" id="GO:0004888">
    <property type="term" value="F:transmembrane signaling receptor activity"/>
    <property type="evidence" value="ECO:0007669"/>
    <property type="project" value="InterPro"/>
</dbReference>
<dbReference type="PRINTS" id="PR00252">
    <property type="entry name" value="NRIONCHANNEL"/>
</dbReference>
<dbReference type="SUPFAM" id="SSF63712">
    <property type="entry name" value="Nicotinic receptor ligand binding domain-like"/>
    <property type="match status" value="1"/>
</dbReference>
<keyword evidence="1 13" id="KW-0813">Transport</keyword>
<sequence length="165" mass="18782">MICHSPSSAHCLAFPVLSSLLRITLTLACPMDLKNFPMDVQTCIMQLESFGYTMNDLIFEWQEKGAVQVADGLTLPQFILKEEKDLRYCTSTTTQFTCIEARFHLERQMGYYLIQMYIPSLLIVILSWISFWINMDAAPARVGLGITTVLTMTTRALAPEHHCPR</sequence>
<evidence type="ECO:0000259" key="14">
    <source>
        <dbReference type="Pfam" id="PF02931"/>
    </source>
</evidence>
<dbReference type="InterPro" id="IPR036734">
    <property type="entry name" value="Neur_chan_lig-bd_sf"/>
</dbReference>
<keyword evidence="3 13" id="KW-0812">Transmembrane</keyword>
<keyword evidence="9" id="KW-0869">Chloride channel</keyword>
<evidence type="ECO:0000256" key="6">
    <source>
        <dbReference type="ARBA" id="ARBA00023018"/>
    </source>
</evidence>
<dbReference type="Pfam" id="PF02932">
    <property type="entry name" value="Neur_chan_memb"/>
    <property type="match status" value="1"/>
</dbReference>
<name>H0ZY60_TAEGU</name>
<evidence type="ECO:0000259" key="15">
    <source>
        <dbReference type="Pfam" id="PF02932"/>
    </source>
</evidence>
<evidence type="ECO:0000313" key="16">
    <source>
        <dbReference type="Ensembl" id="ENSTGUP00000015562.2"/>
    </source>
</evidence>
<evidence type="ECO:0000256" key="5">
    <source>
        <dbReference type="ARBA" id="ARBA00022989"/>
    </source>
</evidence>
<reference evidence="16" key="2">
    <citation type="submission" date="2025-08" db="UniProtKB">
        <authorList>
            <consortium name="Ensembl"/>
        </authorList>
    </citation>
    <scope>IDENTIFICATION</scope>
</reference>
<proteinExistence type="inferred from homology"/>
<dbReference type="GO" id="GO:0034707">
    <property type="term" value="C:chloride channel complex"/>
    <property type="evidence" value="ECO:0007669"/>
    <property type="project" value="UniProtKB-KW"/>
</dbReference>
<dbReference type="InterPro" id="IPR038050">
    <property type="entry name" value="Neuro_actylchol_rec"/>
</dbReference>
<dbReference type="GeneTree" id="ENSGT00940000159047"/>
<feature type="domain" description="Neurotransmitter-gated ion-channel transmembrane" evidence="15">
    <location>
        <begin position="116"/>
        <end position="164"/>
    </location>
</feature>
<dbReference type="OMA" id="CAVIRII"/>
<keyword evidence="2" id="KW-1003">Cell membrane</keyword>
<dbReference type="InterPro" id="IPR006029">
    <property type="entry name" value="Neurotrans-gated_channel_TM"/>
</dbReference>
<dbReference type="Proteomes" id="UP000007754">
    <property type="component" value="Chromosome Z"/>
</dbReference>
<dbReference type="InterPro" id="IPR006028">
    <property type="entry name" value="GABAA/Glycine_rcpt"/>
</dbReference>
<dbReference type="Gene3D" id="2.70.170.10">
    <property type="entry name" value="Neurotransmitter-gated ion-channel ligand-binding domain"/>
    <property type="match status" value="1"/>
</dbReference>
<keyword evidence="8 13" id="KW-0472">Membrane</keyword>
<accession>H0ZY60</accession>
<comment type="caution">
    <text evidence="13">Lacks conserved residue(s) required for the propagation of feature annotation.</text>
</comment>
<keyword evidence="6" id="KW-0770">Synapse</keyword>
<reference evidence="16" key="3">
    <citation type="submission" date="2025-09" db="UniProtKB">
        <authorList>
            <consortium name="Ensembl"/>
        </authorList>
    </citation>
    <scope>IDENTIFICATION</scope>
</reference>
<reference evidence="16 17" key="1">
    <citation type="journal article" date="2010" name="Nature">
        <title>The genome of a songbird.</title>
        <authorList>
            <person name="Warren W.C."/>
            <person name="Clayton D.F."/>
            <person name="Ellegren H."/>
            <person name="Arnold A.P."/>
            <person name="Hillier L.W."/>
            <person name="Kunstner A."/>
            <person name="Searle S."/>
            <person name="White S."/>
            <person name="Vilella A.J."/>
            <person name="Fairley S."/>
            <person name="Heger A."/>
            <person name="Kong L."/>
            <person name="Ponting C.P."/>
            <person name="Jarvis E.D."/>
            <person name="Mello C.V."/>
            <person name="Minx P."/>
            <person name="Lovell P."/>
            <person name="Velho T.A."/>
            <person name="Ferris M."/>
            <person name="Balakrishnan C.N."/>
            <person name="Sinha S."/>
            <person name="Blatti C."/>
            <person name="London S.E."/>
            <person name="Li Y."/>
            <person name="Lin Y.C."/>
            <person name="George J."/>
            <person name="Sweedler J."/>
            <person name="Southey B."/>
            <person name="Gunaratne P."/>
            <person name="Watson M."/>
            <person name="Nam K."/>
            <person name="Backstrom N."/>
            <person name="Smeds L."/>
            <person name="Nabholz B."/>
            <person name="Itoh Y."/>
            <person name="Whitney O."/>
            <person name="Pfenning A.R."/>
            <person name="Howard J."/>
            <person name="Volker M."/>
            <person name="Skinner B.M."/>
            <person name="Griffin D.K."/>
            <person name="Ye L."/>
            <person name="McLaren W.M."/>
            <person name="Flicek P."/>
            <person name="Quesada V."/>
            <person name="Velasco G."/>
            <person name="Lopez-Otin C."/>
            <person name="Puente X.S."/>
            <person name="Olender T."/>
            <person name="Lancet D."/>
            <person name="Smit A.F."/>
            <person name="Hubley R."/>
            <person name="Konkel M.K."/>
            <person name="Walker J.A."/>
            <person name="Batzer M.A."/>
            <person name="Gu W."/>
            <person name="Pollock D.D."/>
            <person name="Chen L."/>
            <person name="Cheng Z."/>
            <person name="Eichler E.E."/>
            <person name="Stapley J."/>
            <person name="Slate J."/>
            <person name="Ekblom R."/>
            <person name="Birkhead T."/>
            <person name="Burke T."/>
            <person name="Burt D."/>
            <person name="Scharff C."/>
            <person name="Adam I."/>
            <person name="Richard H."/>
            <person name="Sultan M."/>
            <person name="Soldatov A."/>
            <person name="Lehrach H."/>
            <person name="Edwards S.V."/>
            <person name="Yang S.P."/>
            <person name="Li X."/>
            <person name="Graves T."/>
            <person name="Fulton L."/>
            <person name="Nelson J."/>
            <person name="Chinwalla A."/>
            <person name="Hou S."/>
            <person name="Mardis E.R."/>
            <person name="Wilson R.K."/>
        </authorList>
    </citation>
    <scope>NUCLEOTIDE SEQUENCE [LARGE SCALE GENOMIC DNA]</scope>
</reference>
<keyword evidence="4 13" id="KW-0732">Signal</keyword>
<dbReference type="AlphaFoldDB" id="H0ZY60"/>
<dbReference type="InterPro" id="IPR006202">
    <property type="entry name" value="Neur_chan_lig-bd"/>
</dbReference>
<evidence type="ECO:0000256" key="8">
    <source>
        <dbReference type="ARBA" id="ARBA00023136"/>
    </source>
</evidence>
<evidence type="ECO:0000256" key="13">
    <source>
        <dbReference type="RuleBase" id="RU000687"/>
    </source>
</evidence>
<dbReference type="SUPFAM" id="SSF90112">
    <property type="entry name" value="Neurotransmitter-gated ion-channel transmembrane pore"/>
    <property type="match status" value="1"/>
</dbReference>
<evidence type="ECO:0000256" key="2">
    <source>
        <dbReference type="ARBA" id="ARBA00022475"/>
    </source>
</evidence>
<evidence type="ECO:0000256" key="4">
    <source>
        <dbReference type="ARBA" id="ARBA00022729"/>
    </source>
</evidence>
<organism evidence="16 17">
    <name type="scientific">Taeniopygia guttata</name>
    <name type="common">Zebra finch</name>
    <name type="synonym">Poephila guttata</name>
    <dbReference type="NCBI Taxonomy" id="59729"/>
    <lineage>
        <taxon>Eukaryota</taxon>
        <taxon>Metazoa</taxon>
        <taxon>Chordata</taxon>
        <taxon>Craniata</taxon>
        <taxon>Vertebrata</taxon>
        <taxon>Euteleostomi</taxon>
        <taxon>Archelosauria</taxon>
        <taxon>Archosauria</taxon>
        <taxon>Dinosauria</taxon>
        <taxon>Saurischia</taxon>
        <taxon>Theropoda</taxon>
        <taxon>Coelurosauria</taxon>
        <taxon>Aves</taxon>
        <taxon>Neognathae</taxon>
        <taxon>Neoaves</taxon>
        <taxon>Telluraves</taxon>
        <taxon>Australaves</taxon>
        <taxon>Passeriformes</taxon>
        <taxon>Passeroidea</taxon>
        <taxon>Estrildidae</taxon>
        <taxon>Estrildinae</taxon>
        <taxon>Taeniopygia</taxon>
    </lineage>
</organism>
<feature type="signal peptide" evidence="13">
    <location>
        <begin position="1"/>
        <end position="28"/>
    </location>
</feature>
<dbReference type="GO" id="GO:0005230">
    <property type="term" value="F:extracellular ligand-gated monoatomic ion channel activity"/>
    <property type="evidence" value="ECO:0007669"/>
    <property type="project" value="InterPro"/>
</dbReference>
<evidence type="ECO:0000256" key="1">
    <source>
        <dbReference type="ARBA" id="ARBA00022448"/>
    </source>
</evidence>
<dbReference type="InterPro" id="IPR036719">
    <property type="entry name" value="Neuro-gated_channel_TM_sf"/>
</dbReference>
<keyword evidence="10" id="KW-0868">Chloride</keyword>
<keyword evidence="11 13" id="KW-0407">Ion channel</keyword>
<dbReference type="PANTHER" id="PTHR18945">
    <property type="entry name" value="NEUROTRANSMITTER GATED ION CHANNEL"/>
    <property type="match status" value="1"/>
</dbReference>
<comment type="similarity">
    <text evidence="13">Belongs to the ligand-gated ion channel (TC 1.A.9) family.</text>
</comment>
<dbReference type="GO" id="GO:0097060">
    <property type="term" value="C:synaptic membrane"/>
    <property type="evidence" value="ECO:0007669"/>
    <property type="project" value="UniProtKB-SubCell"/>
</dbReference>
<dbReference type="InterPro" id="IPR018000">
    <property type="entry name" value="Neurotransmitter_ion_chnl_CS"/>
</dbReference>
<protein>
    <submittedName>
        <fullName evidence="16">Uncharacterized protein</fullName>
    </submittedName>
</protein>
<keyword evidence="17" id="KW-1185">Reference proteome</keyword>
<evidence type="ECO:0000256" key="12">
    <source>
        <dbReference type="ARBA" id="ARBA00034099"/>
    </source>
</evidence>
<evidence type="ECO:0000256" key="10">
    <source>
        <dbReference type="ARBA" id="ARBA00023214"/>
    </source>
</evidence>
<evidence type="ECO:0000256" key="3">
    <source>
        <dbReference type="ARBA" id="ARBA00022692"/>
    </source>
</evidence>
<feature type="chain" id="PRO_5025717987" evidence="13">
    <location>
        <begin position="29"/>
        <end position="165"/>
    </location>
</feature>
<evidence type="ECO:0000256" key="7">
    <source>
        <dbReference type="ARBA" id="ARBA00023065"/>
    </source>
</evidence>
<feature type="domain" description="Neurotransmitter-gated ion-channel ligand-binding" evidence="14">
    <location>
        <begin position="20"/>
        <end position="108"/>
    </location>
</feature>
<comment type="subcellular location">
    <subcellularLocation>
        <location evidence="12">Synaptic cell membrane</location>
        <topology evidence="12">Multi-pass membrane protein</topology>
    </subcellularLocation>
</comment>
<dbReference type="InterPro" id="IPR006201">
    <property type="entry name" value="Neur_channel"/>
</dbReference>
<dbReference type="Pfam" id="PF02931">
    <property type="entry name" value="Neur_chan_LBD"/>
    <property type="match status" value="1"/>
</dbReference>
<dbReference type="Ensembl" id="ENSTGUT00000015828.2">
    <property type="protein sequence ID" value="ENSTGUP00000015562.2"/>
    <property type="gene ID" value="ENSTGUG00000015215.2"/>
</dbReference>
<keyword evidence="7 13" id="KW-0406">Ion transport</keyword>
<dbReference type="PRINTS" id="PR00253">
    <property type="entry name" value="GABAARECEPTR"/>
</dbReference>
<evidence type="ECO:0000313" key="17">
    <source>
        <dbReference type="Proteomes" id="UP000007754"/>
    </source>
</evidence>